<proteinExistence type="predicted"/>
<keyword evidence="3" id="KW-1185">Reference proteome</keyword>
<dbReference type="EMBL" id="WWEN01000003">
    <property type="protein sequence ID" value="MYM55518.1"/>
    <property type="molecule type" value="Genomic_DNA"/>
</dbReference>
<dbReference type="SUPFAM" id="SSF159894">
    <property type="entry name" value="YgaC/TfoX-N like"/>
    <property type="match status" value="1"/>
</dbReference>
<evidence type="ECO:0000313" key="2">
    <source>
        <dbReference type="EMBL" id="MYM55518.1"/>
    </source>
</evidence>
<dbReference type="Gene3D" id="3.30.1460.30">
    <property type="entry name" value="YgaC/TfoX-N like chaperone"/>
    <property type="match status" value="1"/>
</dbReference>
<evidence type="ECO:0000313" key="3">
    <source>
        <dbReference type="Proteomes" id="UP000479043"/>
    </source>
</evidence>
<comment type="caution">
    <text evidence="2">The sequence shown here is derived from an EMBL/GenBank/DDBJ whole genome shotgun (WGS) entry which is preliminary data.</text>
</comment>
<dbReference type="Proteomes" id="UP000479043">
    <property type="component" value="Unassembled WGS sequence"/>
</dbReference>
<sequence length="110" mass="12027">MATAQSTIDHLADILAPAGPIRALPMFGEYGLYCGVRLIGLVCDDRLYLKITDDTRDAGLEQAPPYPGAKPHFLVDEEALEDPDTLLPLVRATYAARPDPKKIPKRLQGL</sequence>
<organism evidence="2 3">
    <name type="scientific">Thalassovita mangrovi</name>
    <dbReference type="NCBI Taxonomy" id="2692236"/>
    <lineage>
        <taxon>Bacteria</taxon>
        <taxon>Pseudomonadati</taxon>
        <taxon>Pseudomonadota</taxon>
        <taxon>Alphaproteobacteria</taxon>
        <taxon>Rhodobacterales</taxon>
        <taxon>Roseobacteraceae</taxon>
        <taxon>Thalassovita</taxon>
    </lineage>
</organism>
<protein>
    <submittedName>
        <fullName evidence="2">Competence protein TfoX</fullName>
    </submittedName>
</protein>
<accession>A0A6L8LHP2</accession>
<dbReference type="AlphaFoldDB" id="A0A6L8LHP2"/>
<dbReference type="RefSeq" id="WP_160973206.1">
    <property type="nucleotide sequence ID" value="NZ_WWEN01000003.1"/>
</dbReference>
<reference evidence="2 3" key="1">
    <citation type="submission" date="2020-01" db="EMBL/GenBank/DDBJ databases">
        <authorList>
            <person name="Chen S."/>
        </authorList>
    </citation>
    <scope>NUCLEOTIDE SEQUENCE [LARGE SCALE GENOMIC DNA]</scope>
    <source>
        <strain evidence="2 3">GS-10</strain>
    </source>
</reference>
<dbReference type="Pfam" id="PF04993">
    <property type="entry name" value="TfoX_N"/>
    <property type="match status" value="1"/>
</dbReference>
<name>A0A6L8LHP2_9RHOB</name>
<gene>
    <name evidence="2" type="ORF">GR167_09385</name>
</gene>
<dbReference type="InterPro" id="IPR007076">
    <property type="entry name" value="TfoX_N"/>
</dbReference>
<feature type="domain" description="TfoX N-terminal" evidence="1">
    <location>
        <begin position="13"/>
        <end position="96"/>
    </location>
</feature>
<evidence type="ECO:0000259" key="1">
    <source>
        <dbReference type="Pfam" id="PF04993"/>
    </source>
</evidence>